<dbReference type="GO" id="GO:0016491">
    <property type="term" value="F:oxidoreductase activity"/>
    <property type="evidence" value="ECO:0007669"/>
    <property type="project" value="UniProtKB-KW"/>
</dbReference>
<dbReference type="PANTHER" id="PTHR24320:SF236">
    <property type="entry name" value="SHORT-CHAIN DEHYDROGENASE-RELATED"/>
    <property type="match status" value="1"/>
</dbReference>
<dbReference type="SUPFAM" id="SSF51735">
    <property type="entry name" value="NAD(P)-binding Rossmann-fold domains"/>
    <property type="match status" value="1"/>
</dbReference>
<keyword evidence="3" id="KW-0560">Oxidoreductase</keyword>
<organism evidence="4 5">
    <name type="scientific">Botryobasidium botryosum (strain FD-172 SS1)</name>
    <dbReference type="NCBI Taxonomy" id="930990"/>
    <lineage>
        <taxon>Eukaryota</taxon>
        <taxon>Fungi</taxon>
        <taxon>Dikarya</taxon>
        <taxon>Basidiomycota</taxon>
        <taxon>Agaricomycotina</taxon>
        <taxon>Agaricomycetes</taxon>
        <taxon>Cantharellales</taxon>
        <taxon>Botryobasidiaceae</taxon>
        <taxon>Botryobasidium</taxon>
    </lineage>
</organism>
<keyword evidence="5" id="KW-1185">Reference proteome</keyword>
<dbReference type="EMBL" id="KL198048">
    <property type="protein sequence ID" value="KDQ12679.1"/>
    <property type="molecule type" value="Genomic_DNA"/>
</dbReference>
<name>A0A067MAR8_BOTB1</name>
<evidence type="ECO:0000256" key="1">
    <source>
        <dbReference type="ARBA" id="ARBA00006484"/>
    </source>
</evidence>
<accession>A0A067MAR8</accession>
<sequence>MGLAWSLLDQCYPPASRWTVDDVPDMTGIVAIVTGGNSGIGFETCRVLLEKNARVYMASRSKTKAEGAIVDLRRLTGKEALFLSLDLADLRSIKSSVEAFKSREKELHILFNNAGVMFPPLGQLTADGYDLQFGTNVLGHFYLTRLLLPILLYTARTSLEKKARIVTLSSIGAELHKCIEWDTLKDGAARRKKFNIELYCQSKFGNAVFAQELARKYGEDGIVATAINPGNINTDLLRYLPWFLSAPARYFLYTPPTGALTPLWAGTSPEGSEFNGKFLIPWARFGPPPHDSDDPVLGEKLWDWMEAQVKGL</sequence>
<dbReference type="AlphaFoldDB" id="A0A067MAR8"/>
<dbReference type="PANTHER" id="PTHR24320">
    <property type="entry name" value="RETINOL DEHYDROGENASE"/>
    <property type="match status" value="1"/>
</dbReference>
<dbReference type="OrthoDB" id="191139at2759"/>
<dbReference type="InParanoid" id="A0A067MAR8"/>
<evidence type="ECO:0000313" key="5">
    <source>
        <dbReference type="Proteomes" id="UP000027195"/>
    </source>
</evidence>
<evidence type="ECO:0000313" key="4">
    <source>
        <dbReference type="EMBL" id="KDQ12679.1"/>
    </source>
</evidence>
<evidence type="ECO:0000256" key="3">
    <source>
        <dbReference type="ARBA" id="ARBA00023002"/>
    </source>
</evidence>
<proteinExistence type="inferred from homology"/>
<keyword evidence="2" id="KW-0521">NADP</keyword>
<evidence type="ECO:0008006" key="6">
    <source>
        <dbReference type="Google" id="ProtNLM"/>
    </source>
</evidence>
<gene>
    <name evidence="4" type="ORF">BOTBODRAFT_176115</name>
</gene>
<dbReference type="Proteomes" id="UP000027195">
    <property type="component" value="Unassembled WGS sequence"/>
</dbReference>
<dbReference type="STRING" id="930990.A0A067MAR8"/>
<dbReference type="InterPro" id="IPR002347">
    <property type="entry name" value="SDR_fam"/>
</dbReference>
<protein>
    <recommendedName>
        <fullName evidence="6">NAD(P)-binding protein</fullName>
    </recommendedName>
</protein>
<dbReference type="PRINTS" id="PR00081">
    <property type="entry name" value="GDHRDH"/>
</dbReference>
<comment type="similarity">
    <text evidence="1">Belongs to the short-chain dehydrogenases/reductases (SDR) family.</text>
</comment>
<dbReference type="Pfam" id="PF00106">
    <property type="entry name" value="adh_short"/>
    <property type="match status" value="1"/>
</dbReference>
<dbReference type="InterPro" id="IPR036291">
    <property type="entry name" value="NAD(P)-bd_dom_sf"/>
</dbReference>
<dbReference type="Gene3D" id="3.40.50.720">
    <property type="entry name" value="NAD(P)-binding Rossmann-like Domain"/>
    <property type="match status" value="1"/>
</dbReference>
<reference evidence="5" key="1">
    <citation type="journal article" date="2014" name="Proc. Natl. Acad. Sci. U.S.A.">
        <title>Extensive sampling of basidiomycete genomes demonstrates inadequacy of the white-rot/brown-rot paradigm for wood decay fungi.</title>
        <authorList>
            <person name="Riley R."/>
            <person name="Salamov A.A."/>
            <person name="Brown D.W."/>
            <person name="Nagy L.G."/>
            <person name="Floudas D."/>
            <person name="Held B.W."/>
            <person name="Levasseur A."/>
            <person name="Lombard V."/>
            <person name="Morin E."/>
            <person name="Otillar R."/>
            <person name="Lindquist E.A."/>
            <person name="Sun H."/>
            <person name="LaButti K.M."/>
            <person name="Schmutz J."/>
            <person name="Jabbour D."/>
            <person name="Luo H."/>
            <person name="Baker S.E."/>
            <person name="Pisabarro A.G."/>
            <person name="Walton J.D."/>
            <person name="Blanchette R.A."/>
            <person name="Henrissat B."/>
            <person name="Martin F."/>
            <person name="Cullen D."/>
            <person name="Hibbett D.S."/>
            <person name="Grigoriev I.V."/>
        </authorList>
    </citation>
    <scope>NUCLEOTIDE SEQUENCE [LARGE SCALE GENOMIC DNA]</scope>
    <source>
        <strain evidence="5">FD-172 SS1</strain>
    </source>
</reference>
<dbReference type="HOGENOM" id="CLU_010194_44_6_1"/>
<evidence type="ECO:0000256" key="2">
    <source>
        <dbReference type="ARBA" id="ARBA00022857"/>
    </source>
</evidence>